<keyword evidence="3" id="KW-0862">Zinc</keyword>
<evidence type="ECO:0000256" key="3">
    <source>
        <dbReference type="ARBA" id="ARBA00022833"/>
    </source>
</evidence>
<dbReference type="SUPFAM" id="SSF51316">
    <property type="entry name" value="Mss4-like"/>
    <property type="match status" value="1"/>
</dbReference>
<feature type="domain" description="CENP-V/GFA" evidence="5">
    <location>
        <begin position="3"/>
        <end position="122"/>
    </location>
</feature>
<evidence type="ECO:0000313" key="6">
    <source>
        <dbReference type="EMBL" id="AZN73463.1"/>
    </source>
</evidence>
<dbReference type="KEGG" id="abaw:D5400_21160"/>
<sequence>MRVDGACHCGAIAFTAEIDPDRVTICHCTDCQRLTGTAYRISVSTRRVDFALLRGQPQRYVKVAESGNRREQAFCSTCGTPLWSADADNEESPLGLRVGTFAQRTMLAPVRQIWCGSALPWSQDLRALPKSSAE</sequence>
<comment type="similarity">
    <text evidence="1">Belongs to the Gfa family.</text>
</comment>
<accession>A0A3Q8XTR7</accession>
<organism evidence="6 7">
    <name type="scientific">Georhizobium profundi</name>
    <dbReference type="NCBI Taxonomy" id="2341112"/>
    <lineage>
        <taxon>Bacteria</taxon>
        <taxon>Pseudomonadati</taxon>
        <taxon>Pseudomonadota</taxon>
        <taxon>Alphaproteobacteria</taxon>
        <taxon>Hyphomicrobiales</taxon>
        <taxon>Rhizobiaceae</taxon>
        <taxon>Georhizobium</taxon>
    </lineage>
</organism>
<dbReference type="Proteomes" id="UP000268192">
    <property type="component" value="Chromosome"/>
</dbReference>
<dbReference type="InterPro" id="IPR011057">
    <property type="entry name" value="Mss4-like_sf"/>
</dbReference>
<dbReference type="RefSeq" id="WP_126012488.1">
    <property type="nucleotide sequence ID" value="NZ_CP032509.1"/>
</dbReference>
<evidence type="ECO:0000256" key="1">
    <source>
        <dbReference type="ARBA" id="ARBA00005495"/>
    </source>
</evidence>
<name>A0A3Q8XTR7_9HYPH</name>
<dbReference type="PANTHER" id="PTHR33337">
    <property type="entry name" value="GFA DOMAIN-CONTAINING PROTEIN"/>
    <property type="match status" value="1"/>
</dbReference>
<dbReference type="Gene3D" id="3.90.1590.10">
    <property type="entry name" value="glutathione-dependent formaldehyde- activating enzyme (gfa)"/>
    <property type="match status" value="1"/>
</dbReference>
<reference evidence="6 7" key="1">
    <citation type="submission" date="2018-09" db="EMBL/GenBank/DDBJ databases">
        <title>Marinorhizobium profundi gen. nov., sp. nov., isolated from a deep-sea sediment sample from the New Britain Trench and proposal of Marinorhizobiaceae fam. nov. in the order Rhizobiales of the class Alphaproteobacteria.</title>
        <authorList>
            <person name="Cao J."/>
        </authorList>
    </citation>
    <scope>NUCLEOTIDE SEQUENCE [LARGE SCALE GENOMIC DNA]</scope>
    <source>
        <strain evidence="6 7">WS11</strain>
    </source>
</reference>
<dbReference type="AlphaFoldDB" id="A0A3Q8XTR7"/>
<keyword evidence="7" id="KW-1185">Reference proteome</keyword>
<dbReference type="PROSITE" id="PS51891">
    <property type="entry name" value="CENP_V_GFA"/>
    <property type="match status" value="1"/>
</dbReference>
<evidence type="ECO:0000256" key="2">
    <source>
        <dbReference type="ARBA" id="ARBA00022723"/>
    </source>
</evidence>
<evidence type="ECO:0000259" key="5">
    <source>
        <dbReference type="PROSITE" id="PS51891"/>
    </source>
</evidence>
<gene>
    <name evidence="6" type="ORF">D5400_21160</name>
</gene>
<dbReference type="GO" id="GO:0016846">
    <property type="term" value="F:carbon-sulfur lyase activity"/>
    <property type="evidence" value="ECO:0007669"/>
    <property type="project" value="InterPro"/>
</dbReference>
<dbReference type="GO" id="GO:0046872">
    <property type="term" value="F:metal ion binding"/>
    <property type="evidence" value="ECO:0007669"/>
    <property type="project" value="UniProtKB-KW"/>
</dbReference>
<dbReference type="PANTHER" id="PTHR33337:SF40">
    <property type="entry name" value="CENP-V_GFA DOMAIN-CONTAINING PROTEIN-RELATED"/>
    <property type="match status" value="1"/>
</dbReference>
<evidence type="ECO:0000313" key="7">
    <source>
        <dbReference type="Proteomes" id="UP000268192"/>
    </source>
</evidence>
<dbReference type="OrthoDB" id="9807246at2"/>
<protein>
    <submittedName>
        <fullName evidence="6">GFA family protein</fullName>
    </submittedName>
</protein>
<evidence type="ECO:0000256" key="4">
    <source>
        <dbReference type="ARBA" id="ARBA00023239"/>
    </source>
</evidence>
<proteinExistence type="inferred from homology"/>
<dbReference type="EMBL" id="CP032509">
    <property type="protein sequence ID" value="AZN73463.1"/>
    <property type="molecule type" value="Genomic_DNA"/>
</dbReference>
<keyword evidence="4" id="KW-0456">Lyase</keyword>
<dbReference type="InterPro" id="IPR006913">
    <property type="entry name" value="CENP-V/GFA"/>
</dbReference>
<dbReference type="Pfam" id="PF04828">
    <property type="entry name" value="GFA"/>
    <property type="match status" value="1"/>
</dbReference>
<keyword evidence="2" id="KW-0479">Metal-binding</keyword>